<sequence length="134" mass="14992">MGILPLDFSFHDGIATTSCDEVYSCLFGSTFGQYFRLRALLPLSSASSCPFPFPLSPFFLFYLTFYNSVYMALNILVSARARGSVARASERTIEFGLLELCSGLENGCEWRFPSSTLMSANLLILQHEVFMAWP</sequence>
<organism evidence="2 3">
    <name type="scientific">Aspergillus piperis CBS 112811</name>
    <dbReference type="NCBI Taxonomy" id="1448313"/>
    <lineage>
        <taxon>Eukaryota</taxon>
        <taxon>Fungi</taxon>
        <taxon>Dikarya</taxon>
        <taxon>Ascomycota</taxon>
        <taxon>Pezizomycotina</taxon>
        <taxon>Eurotiomycetes</taxon>
        <taxon>Eurotiomycetidae</taxon>
        <taxon>Eurotiales</taxon>
        <taxon>Aspergillaceae</taxon>
        <taxon>Aspergillus</taxon>
        <taxon>Aspergillus subgen. Circumdati</taxon>
    </lineage>
</organism>
<keyword evidence="1" id="KW-0472">Membrane</keyword>
<dbReference type="AlphaFoldDB" id="A0A8G1R6R0"/>
<reference evidence="2 3" key="1">
    <citation type="submission" date="2018-02" db="EMBL/GenBank/DDBJ databases">
        <title>The genomes of Aspergillus section Nigri reveals drivers in fungal speciation.</title>
        <authorList>
            <consortium name="DOE Joint Genome Institute"/>
            <person name="Vesth T.C."/>
            <person name="Nybo J."/>
            <person name="Theobald S."/>
            <person name="Brandl J."/>
            <person name="Frisvad J.C."/>
            <person name="Nielsen K.F."/>
            <person name="Lyhne E.K."/>
            <person name="Kogle M.E."/>
            <person name="Kuo A."/>
            <person name="Riley R."/>
            <person name="Clum A."/>
            <person name="Nolan M."/>
            <person name="Lipzen A."/>
            <person name="Salamov A."/>
            <person name="Henrissat B."/>
            <person name="Wiebenga A."/>
            <person name="De vries R.P."/>
            <person name="Grigoriev I.V."/>
            <person name="Mortensen U.H."/>
            <person name="Andersen M.R."/>
            <person name="Baker S.E."/>
        </authorList>
    </citation>
    <scope>NUCLEOTIDE SEQUENCE [LARGE SCALE GENOMIC DNA]</scope>
    <source>
        <strain evidence="2 3">CBS 112811</strain>
    </source>
</reference>
<accession>A0A8G1R6R0</accession>
<dbReference type="Proteomes" id="UP000249526">
    <property type="component" value="Unassembled WGS sequence"/>
</dbReference>
<evidence type="ECO:0000313" key="3">
    <source>
        <dbReference type="Proteomes" id="UP000249526"/>
    </source>
</evidence>
<feature type="transmembrane region" description="Helical" evidence="1">
    <location>
        <begin position="58"/>
        <end position="77"/>
    </location>
</feature>
<gene>
    <name evidence="2" type="ORF">BO85DRAFT_233053</name>
</gene>
<keyword evidence="1" id="KW-0812">Transmembrane</keyword>
<keyword evidence="3" id="KW-1185">Reference proteome</keyword>
<dbReference type="GeneID" id="37158190"/>
<name>A0A8G1R6R0_9EURO</name>
<evidence type="ECO:0000256" key="1">
    <source>
        <dbReference type="SAM" id="Phobius"/>
    </source>
</evidence>
<protein>
    <submittedName>
        <fullName evidence="2">Uncharacterized protein</fullName>
    </submittedName>
</protein>
<proteinExistence type="predicted"/>
<dbReference type="EMBL" id="KZ825057">
    <property type="protein sequence ID" value="RAH60598.1"/>
    <property type="molecule type" value="Genomic_DNA"/>
</dbReference>
<keyword evidence="1" id="KW-1133">Transmembrane helix</keyword>
<evidence type="ECO:0000313" key="2">
    <source>
        <dbReference type="EMBL" id="RAH60598.1"/>
    </source>
</evidence>
<dbReference type="RefSeq" id="XP_025518520.1">
    <property type="nucleotide sequence ID" value="XM_025654788.1"/>
</dbReference>